<dbReference type="Proteomes" id="UP001158049">
    <property type="component" value="Unassembled WGS sequence"/>
</dbReference>
<keyword evidence="7" id="KW-1185">Reference proteome</keyword>
<dbReference type="Gene3D" id="2.70.150.10">
    <property type="entry name" value="Calcium-transporting ATPase, cytoplasmic transduction domain A"/>
    <property type="match status" value="1"/>
</dbReference>
<feature type="domain" description="Cation-transporting P-type ATPase N-terminal" evidence="5">
    <location>
        <begin position="9"/>
        <end position="83"/>
    </location>
</feature>
<dbReference type="PANTHER" id="PTHR43294">
    <property type="entry name" value="SODIUM/POTASSIUM-TRANSPORTING ATPASE SUBUNIT ALPHA"/>
    <property type="match status" value="1"/>
</dbReference>
<evidence type="ECO:0000256" key="1">
    <source>
        <dbReference type="ARBA" id="ARBA00004651"/>
    </source>
</evidence>
<dbReference type="InterPro" id="IPR059000">
    <property type="entry name" value="ATPase_P-type_domA"/>
</dbReference>
<evidence type="ECO:0000256" key="3">
    <source>
        <dbReference type="ARBA" id="ARBA00022475"/>
    </source>
</evidence>
<comment type="caution">
    <text evidence="6">The sequence shown here is derived from an EMBL/GenBank/DDBJ whole genome shotgun (WGS) entry which is preliminary data.</text>
</comment>
<name>A0ABY1QNP4_9BURK</name>
<comment type="subcellular location">
    <subcellularLocation>
        <location evidence="1">Cell membrane</location>
        <topology evidence="1">Multi-pass membrane protein</topology>
    </subcellularLocation>
</comment>
<reference evidence="6 7" key="1">
    <citation type="submission" date="2017-05" db="EMBL/GenBank/DDBJ databases">
        <authorList>
            <person name="Varghese N."/>
            <person name="Submissions S."/>
        </authorList>
    </citation>
    <scope>NUCLEOTIDE SEQUENCE [LARGE SCALE GENOMIC DNA]</scope>
    <source>
        <strain evidence="6 7">DSM 26001</strain>
    </source>
</reference>
<comment type="similarity">
    <text evidence="2">Belongs to the cation transport ATPase (P-type) (TC 3.A.3) family. Type IIA subfamily.</text>
</comment>
<evidence type="ECO:0000256" key="4">
    <source>
        <dbReference type="SAM" id="Phobius"/>
    </source>
</evidence>
<keyword evidence="4" id="KW-1133">Transmembrane helix</keyword>
<dbReference type="SUPFAM" id="SSF81665">
    <property type="entry name" value="Calcium ATPase, transmembrane domain M"/>
    <property type="match status" value="1"/>
</dbReference>
<feature type="transmembrane region" description="Helical" evidence="4">
    <location>
        <begin position="67"/>
        <end position="84"/>
    </location>
</feature>
<evidence type="ECO:0000259" key="5">
    <source>
        <dbReference type="SMART" id="SM00831"/>
    </source>
</evidence>
<dbReference type="SUPFAM" id="SSF81653">
    <property type="entry name" value="Calcium ATPase, transduction domain A"/>
    <property type="match status" value="1"/>
</dbReference>
<dbReference type="Pfam" id="PF00690">
    <property type="entry name" value="Cation_ATPase_N"/>
    <property type="match status" value="1"/>
</dbReference>
<keyword evidence="4" id="KW-0812">Transmembrane</keyword>
<evidence type="ECO:0000256" key="2">
    <source>
        <dbReference type="ARBA" id="ARBA00005675"/>
    </source>
</evidence>
<organism evidence="6 7">
    <name type="scientific">Noviherbaspirillum suwonense</name>
    <dbReference type="NCBI Taxonomy" id="1224511"/>
    <lineage>
        <taxon>Bacteria</taxon>
        <taxon>Pseudomonadati</taxon>
        <taxon>Pseudomonadota</taxon>
        <taxon>Betaproteobacteria</taxon>
        <taxon>Burkholderiales</taxon>
        <taxon>Oxalobacteraceae</taxon>
        <taxon>Noviherbaspirillum</taxon>
    </lineage>
</organism>
<feature type="transmembrane region" description="Helical" evidence="4">
    <location>
        <begin position="90"/>
        <end position="110"/>
    </location>
</feature>
<dbReference type="PANTHER" id="PTHR43294:SF21">
    <property type="entry name" value="CATION TRANSPORTING ATPASE"/>
    <property type="match status" value="1"/>
</dbReference>
<evidence type="ECO:0000313" key="6">
    <source>
        <dbReference type="EMBL" id="SMP76391.1"/>
    </source>
</evidence>
<dbReference type="InterPro" id="IPR023298">
    <property type="entry name" value="ATPase_P-typ_TM_dom_sf"/>
</dbReference>
<keyword evidence="3" id="KW-1003">Cell membrane</keyword>
<dbReference type="InterPro" id="IPR008250">
    <property type="entry name" value="ATPase_P-typ_transduc_dom_A_sf"/>
</dbReference>
<protein>
    <submittedName>
        <fullName evidence="6">ATPase, P-type (Transporting), HAD superfamily, subfamily IC</fullName>
    </submittedName>
</protein>
<dbReference type="SMART" id="SM00831">
    <property type="entry name" value="Cation_ATPase_N"/>
    <property type="match status" value="1"/>
</dbReference>
<accession>A0ABY1QNP4</accession>
<keyword evidence="4" id="KW-0472">Membrane</keyword>
<sequence>MAKFDQIRDPSTLDSDAIVEALGTDLQNGLTSEVASRRIIEDGPNELRASQPQPTWRRLLSHFRDPLIYLLLVAISIALVAWFIEGRAGWPTDAIVITLVVVLNGILGYLQEAKAANAVAVLAKMTAVTSAVVRDGHMMRIPSDQLVRGDLLILAEGDAVGADARLVQASSLTVSLADR</sequence>
<dbReference type="Gene3D" id="1.20.1110.10">
    <property type="entry name" value="Calcium-transporting ATPase, transmembrane domain"/>
    <property type="match status" value="1"/>
</dbReference>
<gene>
    <name evidence="6" type="ORF">SAMN06295970_12450</name>
</gene>
<dbReference type="EMBL" id="FXUL01000024">
    <property type="protein sequence ID" value="SMP76391.1"/>
    <property type="molecule type" value="Genomic_DNA"/>
</dbReference>
<dbReference type="RefSeq" id="WP_283444758.1">
    <property type="nucleotide sequence ID" value="NZ_FXUL01000024.1"/>
</dbReference>
<dbReference type="Pfam" id="PF00122">
    <property type="entry name" value="E1-E2_ATPase"/>
    <property type="match status" value="1"/>
</dbReference>
<evidence type="ECO:0000313" key="7">
    <source>
        <dbReference type="Proteomes" id="UP001158049"/>
    </source>
</evidence>
<dbReference type="InterPro" id="IPR050510">
    <property type="entry name" value="Cation_transp_ATPase_P-type"/>
</dbReference>
<proteinExistence type="inferred from homology"/>
<dbReference type="InterPro" id="IPR004014">
    <property type="entry name" value="ATPase_P-typ_cation-transptr_N"/>
</dbReference>